<dbReference type="InterPro" id="IPR014003">
    <property type="entry name" value="BBS5_PH"/>
</dbReference>
<comment type="caution">
    <text evidence="2">The sequence shown here is derived from an EMBL/GenBank/DDBJ whole genome shotgun (WGS) entry which is preliminary data.</text>
</comment>
<feature type="domain" description="BBSome complex member BBS5 PH" evidence="1">
    <location>
        <begin position="4"/>
        <end position="112"/>
    </location>
</feature>
<proteinExistence type="predicted"/>
<sequence length="196" mass="21939">MESYSLQPDEVVIKKVDQVIHKKSMFSLISGELMLTNLYLVWYTKNLIGKAKNIQQYPLHSIKVFNGKAQVKSEKKIGENPRLIIFFKNGQATFEFINKSEDEVKKMANSINHTVTGSTENIYELRNSSIPGVGKAAEVLKGTVDVFMDAFGVKQNKQNETINEKVAKKCSSCSAPISGIKGQVVHCDYCDTDQQL</sequence>
<organism evidence="2 3">
    <name type="scientific">Anoxybacillus andreesenii</name>
    <dbReference type="NCBI Taxonomy" id="1325932"/>
    <lineage>
        <taxon>Bacteria</taxon>
        <taxon>Bacillati</taxon>
        <taxon>Bacillota</taxon>
        <taxon>Bacilli</taxon>
        <taxon>Bacillales</taxon>
        <taxon>Anoxybacillaceae</taxon>
        <taxon>Anoxybacillus</taxon>
    </lineage>
</organism>
<keyword evidence="3" id="KW-1185">Reference proteome</keyword>
<evidence type="ECO:0000313" key="3">
    <source>
        <dbReference type="Proteomes" id="UP001231362"/>
    </source>
</evidence>
<protein>
    <recommendedName>
        <fullName evidence="1">BBSome complex member BBS5 PH domain-containing protein</fullName>
    </recommendedName>
</protein>
<dbReference type="Proteomes" id="UP001231362">
    <property type="component" value="Unassembled WGS sequence"/>
</dbReference>
<dbReference type="EMBL" id="JAUSTU010000002">
    <property type="protein sequence ID" value="MDQ0154138.1"/>
    <property type="molecule type" value="Genomic_DNA"/>
</dbReference>
<dbReference type="Pfam" id="PF07289">
    <property type="entry name" value="BBL5"/>
    <property type="match status" value="1"/>
</dbReference>
<name>A0ABT9UZK7_9BACL</name>
<accession>A0ABT9UZK7</accession>
<reference evidence="2 3" key="1">
    <citation type="submission" date="2023-07" db="EMBL/GenBank/DDBJ databases">
        <title>Genomic Encyclopedia of Type Strains, Phase IV (KMG-IV): sequencing the most valuable type-strain genomes for metagenomic binning, comparative biology and taxonomic classification.</title>
        <authorList>
            <person name="Goeker M."/>
        </authorList>
    </citation>
    <scope>NUCLEOTIDE SEQUENCE [LARGE SCALE GENOMIC DNA]</scope>
    <source>
        <strain evidence="2 3">DSM 23948</strain>
    </source>
</reference>
<evidence type="ECO:0000259" key="1">
    <source>
        <dbReference type="Pfam" id="PF07289"/>
    </source>
</evidence>
<dbReference type="RefSeq" id="WP_307148760.1">
    <property type="nucleotide sequence ID" value="NZ_JAUSTU010000002.1"/>
</dbReference>
<gene>
    <name evidence="2" type="ORF">J2S07_000442</name>
</gene>
<evidence type="ECO:0000313" key="2">
    <source>
        <dbReference type="EMBL" id="MDQ0154138.1"/>
    </source>
</evidence>